<dbReference type="CDD" id="cd06263">
    <property type="entry name" value="MAM"/>
    <property type="match status" value="2"/>
</dbReference>
<dbReference type="PROSITE" id="PS50853">
    <property type="entry name" value="FN3"/>
    <property type="match status" value="1"/>
</dbReference>
<feature type="signal peptide" evidence="4">
    <location>
        <begin position="1"/>
        <end position="24"/>
    </location>
</feature>
<dbReference type="Pfam" id="PF00629">
    <property type="entry name" value="MAM"/>
    <property type="match status" value="2"/>
</dbReference>
<dbReference type="Pfam" id="PF00246">
    <property type="entry name" value="Peptidase_M14"/>
    <property type="match status" value="1"/>
</dbReference>
<dbReference type="InterPro" id="IPR000998">
    <property type="entry name" value="MAM_dom"/>
</dbReference>
<dbReference type="CDD" id="cd03859">
    <property type="entry name" value="M14_CPT"/>
    <property type="match status" value="1"/>
</dbReference>
<reference evidence="9" key="1">
    <citation type="journal article" date="2019" name="Int. J. Syst. Evol. Microbiol.">
        <title>The Global Catalogue of Microorganisms (GCM) 10K type strain sequencing project: providing services to taxonomists for standard genome sequencing and annotation.</title>
        <authorList>
            <consortium name="The Broad Institute Genomics Platform"/>
            <consortium name="The Broad Institute Genome Sequencing Center for Infectious Disease"/>
            <person name="Wu L."/>
            <person name="Ma J."/>
        </authorList>
    </citation>
    <scope>NUCLEOTIDE SEQUENCE [LARGE SCALE GENOMIC DNA]</scope>
    <source>
        <strain evidence="9">CGMCC 4.7427</strain>
    </source>
</reference>
<gene>
    <name evidence="8" type="ORF">ACFO5T_05425</name>
</gene>
<dbReference type="EMBL" id="JBHSHB010000008">
    <property type="protein sequence ID" value="MFC4689863.1"/>
    <property type="molecule type" value="Genomic_DNA"/>
</dbReference>
<evidence type="ECO:0000313" key="9">
    <source>
        <dbReference type="Proteomes" id="UP001595878"/>
    </source>
</evidence>
<keyword evidence="8" id="KW-0645">Protease</keyword>
<evidence type="ECO:0000313" key="8">
    <source>
        <dbReference type="EMBL" id="MFC4689863.1"/>
    </source>
</evidence>
<dbReference type="Pfam" id="PF00041">
    <property type="entry name" value="fn3"/>
    <property type="match status" value="1"/>
</dbReference>
<dbReference type="NCBIfam" id="TIGR04183">
    <property type="entry name" value="Por_Secre_tail"/>
    <property type="match status" value="1"/>
</dbReference>
<feature type="compositionally biased region" description="Polar residues" evidence="3">
    <location>
        <begin position="214"/>
        <end position="223"/>
    </location>
</feature>
<dbReference type="SUPFAM" id="SSF49899">
    <property type="entry name" value="Concanavalin A-like lectins/glucanases"/>
    <property type="match status" value="2"/>
</dbReference>
<dbReference type="SMART" id="SM00137">
    <property type="entry name" value="MAM"/>
    <property type="match status" value="1"/>
</dbReference>
<dbReference type="InterPro" id="IPR003961">
    <property type="entry name" value="FN3_dom"/>
</dbReference>
<keyword evidence="8" id="KW-0378">Hydrolase</keyword>
<dbReference type="Gene3D" id="2.60.40.10">
    <property type="entry name" value="Immunoglobulins"/>
    <property type="match status" value="2"/>
</dbReference>
<dbReference type="PROSITE" id="PS50060">
    <property type="entry name" value="MAM_2"/>
    <property type="match status" value="2"/>
</dbReference>
<feature type="region of interest" description="Disordered" evidence="3">
    <location>
        <begin position="307"/>
        <end position="336"/>
    </location>
</feature>
<evidence type="ECO:0000259" key="6">
    <source>
        <dbReference type="PROSITE" id="PS50853"/>
    </source>
</evidence>
<feature type="domain" description="MAM" evidence="5">
    <location>
        <begin position="850"/>
        <end position="1024"/>
    </location>
</feature>
<dbReference type="InterPro" id="IPR051560">
    <property type="entry name" value="MAM_domain-containing"/>
</dbReference>
<accession>A0ABV9L847</accession>
<dbReference type="RefSeq" id="WP_380032632.1">
    <property type="nucleotide sequence ID" value="NZ_JBHSHB010000008.1"/>
</dbReference>
<evidence type="ECO:0000259" key="7">
    <source>
        <dbReference type="PROSITE" id="PS52035"/>
    </source>
</evidence>
<feature type="region of interest" description="Disordered" evidence="3">
    <location>
        <begin position="740"/>
        <end position="770"/>
    </location>
</feature>
<feature type="domain" description="MAM" evidence="5">
    <location>
        <begin position="1196"/>
        <end position="1366"/>
    </location>
</feature>
<dbReference type="SUPFAM" id="SSF53187">
    <property type="entry name" value="Zn-dependent exopeptidases"/>
    <property type="match status" value="1"/>
</dbReference>
<keyword evidence="9" id="KW-1185">Reference proteome</keyword>
<comment type="caution">
    <text evidence="8">The sequence shown here is derived from an EMBL/GenBank/DDBJ whole genome shotgun (WGS) entry which is preliminary data.</text>
</comment>
<dbReference type="InterPro" id="IPR033810">
    <property type="entry name" value="Carboxypeptidase_T"/>
</dbReference>
<dbReference type="Proteomes" id="UP001595878">
    <property type="component" value="Unassembled WGS sequence"/>
</dbReference>
<dbReference type="SMART" id="SM00060">
    <property type="entry name" value="FN3"/>
    <property type="match status" value="1"/>
</dbReference>
<dbReference type="SUPFAM" id="SSF49265">
    <property type="entry name" value="Fibronectin type III"/>
    <property type="match status" value="1"/>
</dbReference>
<dbReference type="Gene3D" id="3.40.630.10">
    <property type="entry name" value="Zn peptidases"/>
    <property type="match status" value="1"/>
</dbReference>
<evidence type="ECO:0000256" key="2">
    <source>
        <dbReference type="PROSITE-ProRule" id="PRU01379"/>
    </source>
</evidence>
<dbReference type="Gene3D" id="2.60.120.200">
    <property type="match status" value="2"/>
</dbReference>
<feature type="compositionally biased region" description="Polar residues" evidence="3">
    <location>
        <begin position="740"/>
        <end position="759"/>
    </location>
</feature>
<feature type="region of interest" description="Disordered" evidence="3">
    <location>
        <begin position="1227"/>
        <end position="1248"/>
    </location>
</feature>
<protein>
    <submittedName>
        <fullName evidence="8">M14 family zinc carboxypeptidase</fullName>
    </submittedName>
</protein>
<feature type="active site" description="Proton donor/acceptor" evidence="2">
    <location>
        <position position="482"/>
    </location>
</feature>
<dbReference type="GO" id="GO:0004180">
    <property type="term" value="F:carboxypeptidase activity"/>
    <property type="evidence" value="ECO:0007669"/>
    <property type="project" value="UniProtKB-KW"/>
</dbReference>
<dbReference type="SMART" id="SM00631">
    <property type="entry name" value="Zn_pept"/>
    <property type="match status" value="1"/>
</dbReference>
<organism evidence="8 9">
    <name type="scientific">Dokdonia genika</name>
    <dbReference type="NCBI Taxonomy" id="308113"/>
    <lineage>
        <taxon>Bacteria</taxon>
        <taxon>Pseudomonadati</taxon>
        <taxon>Bacteroidota</taxon>
        <taxon>Flavobacteriia</taxon>
        <taxon>Flavobacteriales</taxon>
        <taxon>Flavobacteriaceae</taxon>
        <taxon>Dokdonia</taxon>
    </lineage>
</organism>
<comment type="similarity">
    <text evidence="2">Belongs to the peptidase M14 family.</text>
</comment>
<feature type="compositionally biased region" description="Polar residues" evidence="3">
    <location>
        <begin position="321"/>
        <end position="335"/>
    </location>
</feature>
<feature type="domain" description="Peptidase M14" evidence="7">
    <location>
        <begin position="172"/>
        <end position="524"/>
    </location>
</feature>
<evidence type="ECO:0000256" key="3">
    <source>
        <dbReference type="SAM" id="MobiDB-lite"/>
    </source>
</evidence>
<evidence type="ECO:0000259" key="5">
    <source>
        <dbReference type="PROSITE" id="PS50060"/>
    </source>
</evidence>
<feature type="domain" description="Fibronectin type-III" evidence="6">
    <location>
        <begin position="1097"/>
        <end position="1182"/>
    </location>
</feature>
<dbReference type="InterPro" id="IPR026444">
    <property type="entry name" value="Secre_tail"/>
</dbReference>
<feature type="chain" id="PRO_5046163634" evidence="4">
    <location>
        <begin position="25"/>
        <end position="2017"/>
    </location>
</feature>
<feature type="region of interest" description="Disordered" evidence="3">
    <location>
        <begin position="865"/>
        <end position="884"/>
    </location>
</feature>
<feature type="region of interest" description="Disordered" evidence="3">
    <location>
        <begin position="203"/>
        <end position="224"/>
    </location>
</feature>
<dbReference type="InterPro" id="IPR013320">
    <property type="entry name" value="ConA-like_dom_sf"/>
</dbReference>
<feature type="compositionally biased region" description="Polar residues" evidence="3">
    <location>
        <begin position="872"/>
        <end position="884"/>
    </location>
</feature>
<evidence type="ECO:0000256" key="4">
    <source>
        <dbReference type="SAM" id="SignalP"/>
    </source>
</evidence>
<feature type="compositionally biased region" description="Polar residues" evidence="3">
    <location>
        <begin position="1227"/>
        <end position="1247"/>
    </location>
</feature>
<dbReference type="PANTHER" id="PTHR23282:SF101">
    <property type="entry name" value="MAM DOMAIN-CONTAINING PROTEIN"/>
    <property type="match status" value="1"/>
</dbReference>
<evidence type="ECO:0000256" key="1">
    <source>
        <dbReference type="ARBA" id="ARBA00022729"/>
    </source>
</evidence>
<dbReference type="InterPro" id="IPR000834">
    <property type="entry name" value="Peptidase_M14"/>
</dbReference>
<dbReference type="InterPro" id="IPR036116">
    <property type="entry name" value="FN3_sf"/>
</dbReference>
<dbReference type="PROSITE" id="PS52035">
    <property type="entry name" value="PEPTIDASE_M14"/>
    <property type="match status" value="1"/>
</dbReference>
<keyword evidence="1 4" id="KW-0732">Signal</keyword>
<sequence length="2017" mass="216823">MKQTYLKVLTLFSLLIITTTYSKAQEVHSSSQNHNHSALEHNGKRIKIINPSQTQLQTIATTGIDLKCGASFMGTDLILELSNSEVAEIESQGVPFTTIIEDTRAYYQELNEVDLPKAKQELELLKAKGASQEVSRSVSTVETSISNIIQYEGESEVNWQTPQNFELGSMNGCLTYNEMLAELDRMRQLYPHLISVRKDASLAEDGSGTPIKTHGNQFTNGGQYDTWEPQTIYYVRISDNPNTDEPNEPESFYSGMTHSREVSSMMNIIYYMWYVLENYESDADIKNLVDNHEMYFVPVANPDGLLWNEQTNPNGGGLQRKNLNPSANTGNNSSRGVDLNRNYEYFWGSNTTYTGNGAGSSGTPSSNVYRGATPFSEPETQIVRAFTANHETKTALNHHATSNLLPHAYNAYPGSPSSGREDDYVKFCHDLTHFNRYIYGEAPNILTVANGDMSDWMLGGAPDPLNSNSVGSGKGILALAPENGDPTGAEADSQYGTGFWPLPSQIVSIAARATRMNLVNALYAGKLAQLHDETPSNITSTTGDLKFGIEYLGMTASPVTLTVTPVSSNITSIGTVPTLNINKQEQADVTVTYSLDNSIASGDTIEYEVTLSNDTHIIYQATIQKTYQTTTLFAEDVNPLNLNNWTSSGTSGEWVTTSTSGFENTRGITFDATPPYANNKNVNLTLNQGFDISDLSKTTLIQFYAKWDLERSFDYVQLQGRDGNTGQWMALSGKYTKPGTTLGSNRYSPASGSGGTTKSTADRENQPGLEPVFEGFKGEKWVLEEIEISPAANTFLSGAQDLQLRFVFDSDSSNNDDGYTTSFAGFSFDEFKILSIDNDRSCIAGTSPVNHEDFEVGLGAWTQNVGDDGNLSRGSGNTPDNNTGPSVASQGTYYYFAEATDNTIGVGANAEVIITSPCIDWNGGLTGTFDFDYHMRGSNTGSLIVEAKPSTSNNWTTVFSRNGAQSANGTDWKNGSVNLNAYTNQVFQLRFRIITGNGALSDIAIDNLRIDPNDTTSPTAVCQDVTIGLGYDGIAVLQANQIENGSTDNIGIETYTLDIDTFDCSNIGTNTVTLTVTDFKGNTDTCTATVTVVNDEAPIDIVASNIFETTATISWFQAESSSYRVRFRESGTTTWTASNVTTNSIDLTGLTGVTTYDVQVRTNCAGGNSPYSDIVNFTTSSICPGTEVTPTEVAPYTESFETGFGDWTQINESNAAIDIDWTRISGLTPSNTGGNPADTTGPDQASDGSVYIYTEASGGDNNKTATLESPCINLLTPASATLTFDYHRFGADIGNLKIDISADGGANWNTVLTRTGAQEQTANADPFTTVDVSLNAYVGEIIKVRIIGETGDSFASDIAVDNIIISVSNDFIYDAGTWSPFDPSGLSTIDHNIQVLSGTTALTANTFINNVTVSPGATLDLGTTTLSTAGNITNTGALTASDATVELNGTSAQSIFGNEFELGSLTLNNPAGALLFTPLKLTTLLTLTNGQLNTSNLLTLGSDVNGTAMVDVITGGSIVGNVTTERYIPARRGFRLLSSTVTSTTSINTNWQEGGNNTGINYPADNVDPNPGYGTHITGSTTGENGFDATGSGNPSLFALNNGAQAWEAITNTDVTTLTAGTPLRLMVRGDRSIDLTTNAATPSNTTLRSTGTLATATIQTTGADLNHNAGAFNFIGNPYQASVNVNDVLAGSNNIKASEVWVWDATLGARGQYVTVLLDGTGSSNGATSKSYHYIQPGQSFFTTTENTVGDNSTSVVFNETDKAVGNDVTVFNNNATTFASSSQLIAKLYRTDRYGTDAGLQDNFVILYDNNYSNELTSEDVSKFYNIDENMGILKEGTLLSVDKLAMPTENDQVQLYNALYRVSNYTLDITVNGFNEVTPYLEDTYTGELTMLENGLNTITFSVDETIDASIDATRFKIVYQAQVLSIEGNDVIDFAMYPNPVTDGTLSLTATKLAGLTVDVTITNLLGQQVIAQPVSFTGATATLTNLHNLKAGVYILSITSQDTAISHRIVIQ</sequence>
<dbReference type="PANTHER" id="PTHR23282">
    <property type="entry name" value="APICAL ENDOSOMAL GLYCOPROTEIN PRECURSOR"/>
    <property type="match status" value="1"/>
</dbReference>
<keyword evidence="8" id="KW-0121">Carboxypeptidase</keyword>
<dbReference type="InterPro" id="IPR013783">
    <property type="entry name" value="Ig-like_fold"/>
</dbReference>
<dbReference type="CDD" id="cd00063">
    <property type="entry name" value="FN3"/>
    <property type="match status" value="1"/>
</dbReference>
<proteinExistence type="inferred from homology"/>
<dbReference type="Pfam" id="PF18962">
    <property type="entry name" value="Por_Secre_tail"/>
    <property type="match status" value="1"/>
</dbReference>
<name>A0ABV9L847_9FLAO</name>